<accession>A0A150TB74</accession>
<evidence type="ECO:0000313" key="1">
    <source>
        <dbReference type="EMBL" id="KYG01942.1"/>
    </source>
</evidence>
<dbReference type="EMBL" id="JEME01003207">
    <property type="protein sequence ID" value="KYG01942.1"/>
    <property type="molecule type" value="Genomic_DNA"/>
</dbReference>
<sequence>MTSPLTPQDRSAFYGAAVLGLRALDARETTPRRFGADAEARWTQFAGALGAGDRIDILLRDAAGTWGAAFSPSECFGFFGVADDEPFGPDWGGIDDHAAKRLLAEPDAPATLEHIAYGLGVKAAGVPVPPISPSTKLVVAGGTAIISVAKAFAENRALSWTDQVVVVADKAAWRQLAGLAAVLVGARGRTVLVRPSEGADTALRAAGFAHLDAAVVSPDAEPEAAELARKVGGR</sequence>
<proteinExistence type="predicted"/>
<evidence type="ECO:0000313" key="2">
    <source>
        <dbReference type="Proteomes" id="UP000075502"/>
    </source>
</evidence>
<dbReference type="AlphaFoldDB" id="A0A150TB74"/>
<organism evidence="1 2">
    <name type="scientific">Sorangium cellulosum</name>
    <name type="common">Polyangium cellulosum</name>
    <dbReference type="NCBI Taxonomy" id="56"/>
    <lineage>
        <taxon>Bacteria</taxon>
        <taxon>Pseudomonadati</taxon>
        <taxon>Myxococcota</taxon>
        <taxon>Polyangia</taxon>
        <taxon>Polyangiales</taxon>
        <taxon>Polyangiaceae</taxon>
        <taxon>Sorangium</taxon>
    </lineage>
</organism>
<reference evidence="1 2" key="1">
    <citation type="submission" date="2014-02" db="EMBL/GenBank/DDBJ databases">
        <title>The small core and large imbalanced accessory genome model reveals a collaborative survival strategy of Sorangium cellulosum strains in nature.</title>
        <authorList>
            <person name="Han K."/>
            <person name="Peng R."/>
            <person name="Blom J."/>
            <person name="Li Y.-Z."/>
        </authorList>
    </citation>
    <scope>NUCLEOTIDE SEQUENCE [LARGE SCALE GENOMIC DNA]</scope>
    <source>
        <strain evidence="1 2">So0007-03</strain>
    </source>
</reference>
<gene>
    <name evidence="1" type="ORF">BE21_55530</name>
</gene>
<protein>
    <submittedName>
        <fullName evidence="1">Uncharacterized protein</fullName>
    </submittedName>
</protein>
<dbReference type="Proteomes" id="UP000075502">
    <property type="component" value="Unassembled WGS sequence"/>
</dbReference>
<comment type="caution">
    <text evidence="1">The sequence shown here is derived from an EMBL/GenBank/DDBJ whole genome shotgun (WGS) entry which is preliminary data.</text>
</comment>
<name>A0A150TB74_SORCE</name>